<dbReference type="InterPro" id="IPR036259">
    <property type="entry name" value="MFS_trans_sf"/>
</dbReference>
<accession>A0A6L6XWG3</accession>
<evidence type="ECO:0000259" key="8">
    <source>
        <dbReference type="PROSITE" id="PS50850"/>
    </source>
</evidence>
<dbReference type="PROSITE" id="PS50850">
    <property type="entry name" value="MFS"/>
    <property type="match status" value="1"/>
</dbReference>
<dbReference type="NCBIfam" id="TIGR00711">
    <property type="entry name" value="efflux_EmrB"/>
    <property type="match status" value="1"/>
</dbReference>
<name>A0A6L6XWG3_9ACTN</name>
<dbReference type="Gene3D" id="1.20.1720.10">
    <property type="entry name" value="Multidrug resistance protein D"/>
    <property type="match status" value="1"/>
</dbReference>
<dbReference type="PANTHER" id="PTHR42718">
    <property type="entry name" value="MAJOR FACILITATOR SUPERFAMILY MULTIDRUG TRANSPORTER MFSC"/>
    <property type="match status" value="1"/>
</dbReference>
<dbReference type="GO" id="GO:0022857">
    <property type="term" value="F:transmembrane transporter activity"/>
    <property type="evidence" value="ECO:0007669"/>
    <property type="project" value="InterPro"/>
</dbReference>
<reference evidence="9 10" key="1">
    <citation type="submission" date="2019-12" db="EMBL/GenBank/DDBJ databases">
        <authorList>
            <person name="Huq M.A."/>
        </authorList>
    </citation>
    <scope>NUCLEOTIDE SEQUENCE [LARGE SCALE GENOMIC DNA]</scope>
    <source>
        <strain evidence="9 10">MAH-18</strain>
    </source>
</reference>
<dbReference type="PRINTS" id="PR01036">
    <property type="entry name" value="TCRTETB"/>
</dbReference>
<sequence length="466" mass="47423">MLDARHRRWVIVLTAIGSVMAAIDTLVVTTAIPTIRTDLHASLPELEWTVNAYNLSLAVLLVPAAVLGDRLGRARCYAAGLVLFALASVGAALSTGAGTLIAMRTVQGAGAALLLTLGLALLTGAFPPERRGEAVGAYSAVTGIAVACGPFIGGVVLSGLDWQWIFWVNVPIGLVAVPLVLRLVPEVKVADSTLDLPGVLLLAGGCFALVWAMVRSATEGWGAPEVVAMIAAGVVVLGCFVVWERHTERPLIPGALLAKRGFAAGNVAAFMTLAALFSAVFFYGQLLQVAFGDSPLEAGVRLMAWTATLVVVAPFAGKLADRVGERPLLTAGLAIQAGSFLWLAATVDSAQGYADVVAPFVLGGIGVSMAIPCGQSAVIGAVEDRDVGTASGVNATMRELGGVFGVALSVALFGAYGGYGSVPEFVDGFAAAMAAAAVLSIVGAVAGLALPARRRTVVPANVAVAS</sequence>
<keyword evidence="10" id="KW-1185">Reference proteome</keyword>
<feature type="transmembrane region" description="Helical" evidence="7">
    <location>
        <begin position="226"/>
        <end position="243"/>
    </location>
</feature>
<dbReference type="RefSeq" id="WP_157346742.1">
    <property type="nucleotide sequence ID" value="NZ_WSEK01000005.1"/>
</dbReference>
<proteinExistence type="predicted"/>
<dbReference type="CDD" id="cd17321">
    <property type="entry name" value="MFS_MMR_MDR_like"/>
    <property type="match status" value="1"/>
</dbReference>
<gene>
    <name evidence="9" type="ORF">GON03_21355</name>
</gene>
<evidence type="ECO:0000256" key="2">
    <source>
        <dbReference type="ARBA" id="ARBA00022448"/>
    </source>
</evidence>
<feature type="transmembrane region" description="Helical" evidence="7">
    <location>
        <begin position="328"/>
        <end position="345"/>
    </location>
</feature>
<evidence type="ECO:0000256" key="5">
    <source>
        <dbReference type="ARBA" id="ARBA00022989"/>
    </source>
</evidence>
<keyword evidence="4 7" id="KW-0812">Transmembrane</keyword>
<feature type="transmembrane region" description="Helical" evidence="7">
    <location>
        <begin position="357"/>
        <end position="382"/>
    </location>
</feature>
<evidence type="ECO:0000256" key="7">
    <source>
        <dbReference type="SAM" id="Phobius"/>
    </source>
</evidence>
<feature type="transmembrane region" description="Helical" evidence="7">
    <location>
        <begin position="298"/>
        <end position="316"/>
    </location>
</feature>
<dbReference type="Gene3D" id="1.20.1250.20">
    <property type="entry name" value="MFS general substrate transporter like domains"/>
    <property type="match status" value="1"/>
</dbReference>
<feature type="transmembrane region" description="Helical" evidence="7">
    <location>
        <begin position="403"/>
        <end position="422"/>
    </location>
</feature>
<dbReference type="PANTHER" id="PTHR42718:SF46">
    <property type="entry name" value="BLR6921 PROTEIN"/>
    <property type="match status" value="1"/>
</dbReference>
<evidence type="ECO:0000256" key="1">
    <source>
        <dbReference type="ARBA" id="ARBA00004651"/>
    </source>
</evidence>
<keyword evidence="5 7" id="KW-1133">Transmembrane helix</keyword>
<feature type="transmembrane region" description="Helical" evidence="7">
    <location>
        <begin position="108"/>
        <end position="126"/>
    </location>
</feature>
<keyword evidence="2" id="KW-0813">Transport</keyword>
<dbReference type="EMBL" id="WSEK01000005">
    <property type="protein sequence ID" value="MVQ51734.1"/>
    <property type="molecule type" value="Genomic_DNA"/>
</dbReference>
<feature type="transmembrane region" description="Helical" evidence="7">
    <location>
        <begin position="138"/>
        <end position="158"/>
    </location>
</feature>
<dbReference type="SUPFAM" id="SSF103473">
    <property type="entry name" value="MFS general substrate transporter"/>
    <property type="match status" value="1"/>
</dbReference>
<keyword evidence="3" id="KW-1003">Cell membrane</keyword>
<dbReference type="InterPro" id="IPR004638">
    <property type="entry name" value="EmrB-like"/>
</dbReference>
<feature type="transmembrane region" description="Helical" evidence="7">
    <location>
        <begin position="52"/>
        <end position="68"/>
    </location>
</feature>
<evidence type="ECO:0000256" key="6">
    <source>
        <dbReference type="ARBA" id="ARBA00023136"/>
    </source>
</evidence>
<keyword evidence="6 7" id="KW-0472">Membrane</keyword>
<dbReference type="Pfam" id="PF07690">
    <property type="entry name" value="MFS_1"/>
    <property type="match status" value="1"/>
</dbReference>
<feature type="transmembrane region" description="Helical" evidence="7">
    <location>
        <begin position="164"/>
        <end position="184"/>
    </location>
</feature>
<dbReference type="InterPro" id="IPR011701">
    <property type="entry name" value="MFS"/>
</dbReference>
<dbReference type="InterPro" id="IPR020846">
    <property type="entry name" value="MFS_dom"/>
</dbReference>
<evidence type="ECO:0000256" key="4">
    <source>
        <dbReference type="ARBA" id="ARBA00022692"/>
    </source>
</evidence>
<dbReference type="Proteomes" id="UP000473525">
    <property type="component" value="Unassembled WGS sequence"/>
</dbReference>
<feature type="transmembrane region" description="Helical" evidence="7">
    <location>
        <begin position="428"/>
        <end position="450"/>
    </location>
</feature>
<feature type="transmembrane region" description="Helical" evidence="7">
    <location>
        <begin position="80"/>
        <end position="102"/>
    </location>
</feature>
<feature type="transmembrane region" description="Helical" evidence="7">
    <location>
        <begin position="9"/>
        <end position="32"/>
    </location>
</feature>
<feature type="transmembrane region" description="Helical" evidence="7">
    <location>
        <begin position="263"/>
        <end position="286"/>
    </location>
</feature>
<evidence type="ECO:0000313" key="9">
    <source>
        <dbReference type="EMBL" id="MVQ51734.1"/>
    </source>
</evidence>
<feature type="transmembrane region" description="Helical" evidence="7">
    <location>
        <begin position="196"/>
        <end position="214"/>
    </location>
</feature>
<comment type="caution">
    <text evidence="9">The sequence shown here is derived from an EMBL/GenBank/DDBJ whole genome shotgun (WGS) entry which is preliminary data.</text>
</comment>
<evidence type="ECO:0000313" key="10">
    <source>
        <dbReference type="Proteomes" id="UP000473525"/>
    </source>
</evidence>
<dbReference type="GO" id="GO:0005886">
    <property type="term" value="C:plasma membrane"/>
    <property type="evidence" value="ECO:0007669"/>
    <property type="project" value="UniProtKB-SubCell"/>
</dbReference>
<protein>
    <submittedName>
        <fullName evidence="9">DHA2 family efflux MFS transporter permease subunit</fullName>
    </submittedName>
</protein>
<feature type="domain" description="Major facilitator superfamily (MFS) profile" evidence="8">
    <location>
        <begin position="10"/>
        <end position="455"/>
    </location>
</feature>
<evidence type="ECO:0000256" key="3">
    <source>
        <dbReference type="ARBA" id="ARBA00022475"/>
    </source>
</evidence>
<dbReference type="AlphaFoldDB" id="A0A6L6XWG3"/>
<comment type="subcellular location">
    <subcellularLocation>
        <location evidence="1">Cell membrane</location>
        <topology evidence="1">Multi-pass membrane protein</topology>
    </subcellularLocation>
</comment>
<organism evidence="9 10">
    <name type="scientific">Nocardioides agri</name>
    <dbReference type="NCBI Taxonomy" id="2682843"/>
    <lineage>
        <taxon>Bacteria</taxon>
        <taxon>Bacillati</taxon>
        <taxon>Actinomycetota</taxon>
        <taxon>Actinomycetes</taxon>
        <taxon>Propionibacteriales</taxon>
        <taxon>Nocardioidaceae</taxon>
        <taxon>Nocardioides</taxon>
    </lineage>
</organism>